<dbReference type="Proteomes" id="UP000317550">
    <property type="component" value="Chromosome"/>
</dbReference>
<dbReference type="NCBIfam" id="NF038368">
    <property type="entry name" value="P2_Rz1"/>
    <property type="match status" value="1"/>
</dbReference>
<evidence type="ECO:0000256" key="1">
    <source>
        <dbReference type="SAM" id="SignalP"/>
    </source>
</evidence>
<keyword evidence="3" id="KW-1185">Reference proteome</keyword>
<reference evidence="3" key="1">
    <citation type="submission" date="2019-07" db="EMBL/GenBank/DDBJ databases">
        <title>Chitinimonas sp. nov., isolated from Ny-Alesund, arctica soil.</title>
        <authorList>
            <person name="Xu Q."/>
            <person name="Peng F."/>
        </authorList>
    </citation>
    <scope>NUCLEOTIDE SEQUENCE [LARGE SCALE GENOMIC DNA]</scope>
    <source>
        <strain evidence="3">R3-44</strain>
    </source>
</reference>
<dbReference type="InterPro" id="IPR047737">
    <property type="entry name" value="LysC"/>
</dbReference>
<accession>A0A516SHS5</accession>
<dbReference type="EMBL" id="CP041730">
    <property type="protein sequence ID" value="QDQ27711.1"/>
    <property type="molecule type" value="Genomic_DNA"/>
</dbReference>
<sequence length="92" mass="9549">MKTNPYALGAMLVCLLSLPGCASAPPSPKLALTVTGCPTLSACRLPASQPQTNRDLLREVEALEQAWAECAAQVDLTLACQADAHAQTTATP</sequence>
<dbReference type="OrthoDB" id="9156577at2"/>
<keyword evidence="1" id="KW-0732">Signal</keyword>
<dbReference type="InterPro" id="IPR058979">
    <property type="entry name" value="LysC-like"/>
</dbReference>
<feature type="chain" id="PRO_5027625666" evidence="1">
    <location>
        <begin position="23"/>
        <end position="92"/>
    </location>
</feature>
<dbReference type="KEGG" id="cari:FNU76_15885"/>
<feature type="signal peptide" evidence="1">
    <location>
        <begin position="1"/>
        <end position="22"/>
    </location>
</feature>
<proteinExistence type="predicted"/>
<organism evidence="2 3">
    <name type="scientific">Chitinimonas arctica</name>
    <dbReference type="NCBI Taxonomy" id="2594795"/>
    <lineage>
        <taxon>Bacteria</taxon>
        <taxon>Pseudomonadati</taxon>
        <taxon>Pseudomonadota</taxon>
        <taxon>Betaproteobacteria</taxon>
        <taxon>Neisseriales</taxon>
        <taxon>Chitinibacteraceae</taxon>
        <taxon>Chitinimonas</taxon>
    </lineage>
</organism>
<dbReference type="Pfam" id="PF23793">
    <property type="entry name" value="LysC"/>
    <property type="match status" value="1"/>
</dbReference>
<dbReference type="AlphaFoldDB" id="A0A516SHS5"/>
<name>A0A516SHS5_9NEIS</name>
<gene>
    <name evidence="2" type="ORF">FNU76_15885</name>
</gene>
<evidence type="ECO:0000313" key="2">
    <source>
        <dbReference type="EMBL" id="QDQ27711.1"/>
    </source>
</evidence>
<protein>
    <submittedName>
        <fullName evidence="2">Uncharacterized protein</fullName>
    </submittedName>
</protein>
<evidence type="ECO:0000313" key="3">
    <source>
        <dbReference type="Proteomes" id="UP000317550"/>
    </source>
</evidence>